<sequence length="217" mass="25344">MEISKKDLLKTTGISYGQLYRWKREGLIPEEWFVKRSSPTGQETYFPQEKILKRIHAIQQLKDSYSLEELARILTPEISNRLFCEEDLEHFDELDIEVAADFMDAMSKDSFVFLEVLVMIALSQAMVDTAITEEERTHAVSFLSKQMSEMHSADYVLELLQAQGHLYVLLKKEDSEVYLDDALVAIRSIHLNELNNAIKLKYKETFQFTFDEEEMRS</sequence>
<dbReference type="Proteomes" id="UP000260025">
    <property type="component" value="Unassembled WGS sequence"/>
</dbReference>
<comment type="caution">
    <text evidence="1">The sequence shown here is derived from an EMBL/GenBank/DDBJ whole genome shotgun (WGS) entry which is preliminary data.</text>
</comment>
<reference evidence="1 2" key="1">
    <citation type="submission" date="2018-08" db="EMBL/GenBank/DDBJ databases">
        <title>A genome reference for cultivated species of the human gut microbiota.</title>
        <authorList>
            <person name="Zou Y."/>
            <person name="Xue W."/>
            <person name="Luo G."/>
        </authorList>
    </citation>
    <scope>NUCLEOTIDE SEQUENCE [LARGE SCALE GENOMIC DNA]</scope>
    <source>
        <strain evidence="1 2">OF01-2LB</strain>
    </source>
</reference>
<proteinExistence type="predicted"/>
<dbReference type="Pfam" id="PF13171">
    <property type="entry name" value="DUF4004"/>
    <property type="match status" value="1"/>
</dbReference>
<protein>
    <submittedName>
        <fullName evidence="1">DUF4004 family protein</fullName>
    </submittedName>
</protein>
<dbReference type="AlphaFoldDB" id="A0A3E2VI02"/>
<dbReference type="EMBL" id="QVEV01000048">
    <property type="protein sequence ID" value="RGC10295.1"/>
    <property type="molecule type" value="Genomic_DNA"/>
</dbReference>
<accession>A0A3E2VI02</accession>
<organism evidence="1 2">
    <name type="scientific">Clostridium innocuum</name>
    <dbReference type="NCBI Taxonomy" id="1522"/>
    <lineage>
        <taxon>Bacteria</taxon>
        <taxon>Bacillati</taxon>
        <taxon>Bacillota</taxon>
        <taxon>Clostridia</taxon>
        <taxon>Eubacteriales</taxon>
        <taxon>Clostridiaceae</taxon>
        <taxon>Clostridium</taxon>
    </lineage>
</organism>
<gene>
    <name evidence="1" type="ORF">DXA38_20190</name>
</gene>
<evidence type="ECO:0000313" key="1">
    <source>
        <dbReference type="EMBL" id="RGC10295.1"/>
    </source>
</evidence>
<dbReference type="OrthoDB" id="1648298at2"/>
<dbReference type="RefSeq" id="WP_117444754.1">
    <property type="nucleotide sequence ID" value="NZ_JAJFEN010000053.1"/>
</dbReference>
<dbReference type="Gene3D" id="1.10.1660.10">
    <property type="match status" value="1"/>
</dbReference>
<dbReference type="InterPro" id="IPR025063">
    <property type="entry name" value="DUF4004"/>
</dbReference>
<name>A0A3E2VI02_CLOIN</name>
<evidence type="ECO:0000313" key="2">
    <source>
        <dbReference type="Proteomes" id="UP000260025"/>
    </source>
</evidence>